<evidence type="ECO:0000256" key="3">
    <source>
        <dbReference type="ARBA" id="ARBA00022989"/>
    </source>
</evidence>
<keyword evidence="2 5" id="KW-0812">Transmembrane</keyword>
<proteinExistence type="predicted"/>
<evidence type="ECO:0000313" key="6">
    <source>
        <dbReference type="EMBL" id="KAA9014969.1"/>
    </source>
</evidence>
<evidence type="ECO:0000256" key="2">
    <source>
        <dbReference type="ARBA" id="ARBA00022692"/>
    </source>
</evidence>
<keyword evidence="9" id="KW-1185">Reference proteome</keyword>
<feature type="transmembrane region" description="Helical" evidence="5">
    <location>
        <begin position="59"/>
        <end position="87"/>
    </location>
</feature>
<dbReference type="GO" id="GO:0016020">
    <property type="term" value="C:membrane"/>
    <property type="evidence" value="ECO:0007669"/>
    <property type="project" value="UniProtKB-SubCell"/>
</dbReference>
<dbReference type="Gene3D" id="1.20.120.550">
    <property type="entry name" value="Membrane associated eicosanoid/glutathione metabolism-like domain"/>
    <property type="match status" value="1"/>
</dbReference>
<evidence type="ECO:0000313" key="7">
    <source>
        <dbReference type="EMBL" id="KAA9027894.1"/>
    </source>
</evidence>
<comment type="caution">
    <text evidence="7">The sequence shown here is derived from an EMBL/GenBank/DDBJ whole genome shotgun (WGS) entry which is preliminary data.</text>
</comment>
<dbReference type="InterPro" id="IPR023352">
    <property type="entry name" value="MAPEG-like_dom_sf"/>
</dbReference>
<comment type="subcellular location">
    <subcellularLocation>
        <location evidence="1">Membrane</location>
    </subcellularLocation>
</comment>
<dbReference type="PANTHER" id="PTHR35814:SF1">
    <property type="entry name" value="GLUTATHIONE S-TRANSFERASE-RELATED"/>
    <property type="match status" value="1"/>
</dbReference>
<dbReference type="Proteomes" id="UP000326364">
    <property type="component" value="Unassembled WGS sequence"/>
</dbReference>
<evidence type="ECO:0000256" key="1">
    <source>
        <dbReference type="ARBA" id="ARBA00004370"/>
    </source>
</evidence>
<gene>
    <name evidence="7" type="ORF">F4U95_15150</name>
    <name evidence="6" type="ORF">F4U96_15025</name>
</gene>
<organism evidence="7 8">
    <name type="scientific">Sphingobium limneticum</name>
    <dbReference type="NCBI Taxonomy" id="1007511"/>
    <lineage>
        <taxon>Bacteria</taxon>
        <taxon>Pseudomonadati</taxon>
        <taxon>Pseudomonadota</taxon>
        <taxon>Alphaproteobacteria</taxon>
        <taxon>Sphingomonadales</taxon>
        <taxon>Sphingomonadaceae</taxon>
        <taxon>Sphingobium</taxon>
    </lineage>
</organism>
<dbReference type="PANTHER" id="PTHR35814">
    <property type="match status" value="1"/>
</dbReference>
<evidence type="ECO:0000256" key="4">
    <source>
        <dbReference type="ARBA" id="ARBA00023136"/>
    </source>
</evidence>
<dbReference type="SUPFAM" id="SSF161084">
    <property type="entry name" value="MAPEG domain-like"/>
    <property type="match status" value="1"/>
</dbReference>
<dbReference type="Pfam" id="PF01124">
    <property type="entry name" value="MAPEG"/>
    <property type="match status" value="1"/>
</dbReference>
<name>A0A5J5HYQ8_9SPHN</name>
<keyword evidence="3 5" id="KW-1133">Transmembrane helix</keyword>
<evidence type="ECO:0000256" key="5">
    <source>
        <dbReference type="SAM" id="Phobius"/>
    </source>
</evidence>
<dbReference type="AlphaFoldDB" id="A0A5J5HYQ8"/>
<protein>
    <submittedName>
        <fullName evidence="7">MAPEG family protein</fullName>
    </submittedName>
</protein>
<dbReference type="RefSeq" id="WP_150426253.1">
    <property type="nucleotide sequence ID" value="NZ_VYQA01000011.1"/>
</dbReference>
<dbReference type="EMBL" id="VYQB01000011">
    <property type="protein sequence ID" value="KAA9014969.1"/>
    <property type="molecule type" value="Genomic_DNA"/>
</dbReference>
<keyword evidence="4 5" id="KW-0472">Membrane</keyword>
<feature type="transmembrane region" description="Helical" evidence="5">
    <location>
        <begin position="108"/>
        <end position="129"/>
    </location>
</feature>
<evidence type="ECO:0000313" key="9">
    <source>
        <dbReference type="Proteomes" id="UP000326364"/>
    </source>
</evidence>
<evidence type="ECO:0000313" key="8">
    <source>
        <dbReference type="Proteomes" id="UP000325933"/>
    </source>
</evidence>
<accession>A0A5J5HYQ8</accession>
<sequence length="143" mass="15265">MLLPITLTFAAACALLNMWLAIRCARFRVKDKILHGDAGNGLLAKRMRAHANFVEYTPIVLILFALVEMAAGASLGLWISALVYVVARVVHAFGMDADKPTIWRAGGALLTWGVMLVMAGVALSIAYGATREVTVPPAMAARG</sequence>
<dbReference type="Proteomes" id="UP000325933">
    <property type="component" value="Unassembled WGS sequence"/>
</dbReference>
<reference evidence="8 9" key="1">
    <citation type="submission" date="2019-09" db="EMBL/GenBank/DDBJ databases">
        <authorList>
            <person name="Feng G."/>
        </authorList>
    </citation>
    <scope>NUCLEOTIDE SEQUENCE [LARGE SCALE GENOMIC DNA]</scope>
    <source>
        <strain evidence="7 8">KACC 19283</strain>
        <strain evidence="6 9">KACC 19284</strain>
    </source>
</reference>
<dbReference type="EMBL" id="VYQA01000011">
    <property type="protein sequence ID" value="KAA9027894.1"/>
    <property type="molecule type" value="Genomic_DNA"/>
</dbReference>
<dbReference type="InterPro" id="IPR001129">
    <property type="entry name" value="Membr-assoc_MAPEG"/>
</dbReference>